<proteinExistence type="inferred from homology"/>
<keyword evidence="5 9" id="KW-0812">Transmembrane</keyword>
<feature type="domain" description="Tripartite ATP-independent periplasmic transporters DctQ component" evidence="10">
    <location>
        <begin position="27"/>
        <end position="156"/>
    </location>
</feature>
<feature type="transmembrane region" description="Helical" evidence="9">
    <location>
        <begin position="50"/>
        <end position="69"/>
    </location>
</feature>
<keyword evidence="7 9" id="KW-0472">Membrane</keyword>
<evidence type="ECO:0000256" key="7">
    <source>
        <dbReference type="ARBA" id="ARBA00023136"/>
    </source>
</evidence>
<evidence type="ECO:0000259" key="10">
    <source>
        <dbReference type="Pfam" id="PF04290"/>
    </source>
</evidence>
<evidence type="ECO:0000256" key="9">
    <source>
        <dbReference type="SAM" id="Phobius"/>
    </source>
</evidence>
<dbReference type="Pfam" id="PF04290">
    <property type="entry name" value="DctQ"/>
    <property type="match status" value="1"/>
</dbReference>
<gene>
    <name evidence="11" type="ORF">ACFQY0_08935</name>
</gene>
<evidence type="ECO:0000256" key="6">
    <source>
        <dbReference type="ARBA" id="ARBA00022989"/>
    </source>
</evidence>
<dbReference type="PANTHER" id="PTHR35011">
    <property type="entry name" value="2,3-DIKETO-L-GULONATE TRAP TRANSPORTER SMALL PERMEASE PROTEIN YIAM"/>
    <property type="match status" value="1"/>
</dbReference>
<organism evidence="11 12">
    <name type="scientific">Haloferula chungangensis</name>
    <dbReference type="NCBI Taxonomy" id="1048331"/>
    <lineage>
        <taxon>Bacteria</taxon>
        <taxon>Pseudomonadati</taxon>
        <taxon>Verrucomicrobiota</taxon>
        <taxon>Verrucomicrobiia</taxon>
        <taxon>Verrucomicrobiales</taxon>
        <taxon>Verrucomicrobiaceae</taxon>
        <taxon>Haloferula</taxon>
    </lineage>
</organism>
<evidence type="ECO:0000256" key="4">
    <source>
        <dbReference type="ARBA" id="ARBA00022519"/>
    </source>
</evidence>
<accession>A0ABW2L4Q4</accession>
<keyword evidence="2" id="KW-0813">Transport</keyword>
<comment type="similarity">
    <text evidence="8">Belongs to the TRAP transporter small permease family.</text>
</comment>
<reference evidence="12" key="1">
    <citation type="journal article" date="2019" name="Int. J. Syst. Evol. Microbiol.">
        <title>The Global Catalogue of Microorganisms (GCM) 10K type strain sequencing project: providing services to taxonomists for standard genome sequencing and annotation.</title>
        <authorList>
            <consortium name="The Broad Institute Genomics Platform"/>
            <consortium name="The Broad Institute Genome Sequencing Center for Infectious Disease"/>
            <person name="Wu L."/>
            <person name="Ma J."/>
        </authorList>
    </citation>
    <scope>NUCLEOTIDE SEQUENCE [LARGE SCALE GENOMIC DNA]</scope>
    <source>
        <strain evidence="12">CGMCC 4.1467</strain>
    </source>
</reference>
<evidence type="ECO:0000256" key="5">
    <source>
        <dbReference type="ARBA" id="ARBA00022692"/>
    </source>
</evidence>
<name>A0ABW2L4Q4_9BACT</name>
<feature type="transmembrane region" description="Helical" evidence="9">
    <location>
        <begin position="132"/>
        <end position="150"/>
    </location>
</feature>
<dbReference type="PANTHER" id="PTHR35011:SF11">
    <property type="entry name" value="TRAP TRANSPORTER SMALL PERMEASE PROTEIN"/>
    <property type="match status" value="1"/>
</dbReference>
<sequence length="167" mass="17981">MKGFALLQRVLGRVLGGICVVVFAVLVVDVLWGVFTRQVLNEQPAWTEELARLLLVWLAILGGVLAYSGDRHLGVDVLVSHFDPATRKRAHAVGHICVFAFSVGVLLIGGIELFRDRLSSGQMMATLGIRKAWFYLVLPVGGGLIALLAVEKTIAALIGHEGKGEQA</sequence>
<evidence type="ECO:0000313" key="11">
    <source>
        <dbReference type="EMBL" id="MFC7337297.1"/>
    </source>
</evidence>
<keyword evidence="4" id="KW-0997">Cell inner membrane</keyword>
<evidence type="ECO:0000256" key="1">
    <source>
        <dbReference type="ARBA" id="ARBA00004429"/>
    </source>
</evidence>
<keyword evidence="3" id="KW-1003">Cell membrane</keyword>
<comment type="subcellular location">
    <subcellularLocation>
        <location evidence="1">Cell inner membrane</location>
        <topology evidence="1">Multi-pass membrane protein</topology>
    </subcellularLocation>
</comment>
<dbReference type="InterPro" id="IPR055348">
    <property type="entry name" value="DctQ"/>
</dbReference>
<evidence type="ECO:0000313" key="12">
    <source>
        <dbReference type="Proteomes" id="UP001596472"/>
    </source>
</evidence>
<dbReference type="InterPro" id="IPR007387">
    <property type="entry name" value="TRAP_DctQ"/>
</dbReference>
<dbReference type="EMBL" id="JBHTBS010000003">
    <property type="protein sequence ID" value="MFC7337297.1"/>
    <property type="molecule type" value="Genomic_DNA"/>
</dbReference>
<evidence type="ECO:0000256" key="3">
    <source>
        <dbReference type="ARBA" id="ARBA00022475"/>
    </source>
</evidence>
<dbReference type="Proteomes" id="UP001596472">
    <property type="component" value="Unassembled WGS sequence"/>
</dbReference>
<dbReference type="RefSeq" id="WP_379711452.1">
    <property type="nucleotide sequence ID" value="NZ_JBHTBS010000003.1"/>
</dbReference>
<protein>
    <submittedName>
        <fullName evidence="11">TRAP transporter small permease</fullName>
    </submittedName>
</protein>
<keyword evidence="6 9" id="KW-1133">Transmembrane helix</keyword>
<feature type="transmembrane region" description="Helical" evidence="9">
    <location>
        <begin position="90"/>
        <end position="112"/>
    </location>
</feature>
<comment type="caution">
    <text evidence="11">The sequence shown here is derived from an EMBL/GenBank/DDBJ whole genome shotgun (WGS) entry which is preliminary data.</text>
</comment>
<feature type="transmembrane region" description="Helical" evidence="9">
    <location>
        <begin position="12"/>
        <end position="35"/>
    </location>
</feature>
<keyword evidence="12" id="KW-1185">Reference proteome</keyword>
<evidence type="ECO:0000256" key="2">
    <source>
        <dbReference type="ARBA" id="ARBA00022448"/>
    </source>
</evidence>
<evidence type="ECO:0000256" key="8">
    <source>
        <dbReference type="ARBA" id="ARBA00038436"/>
    </source>
</evidence>